<dbReference type="GO" id="GO:0051453">
    <property type="term" value="P:regulation of intracellular pH"/>
    <property type="evidence" value="ECO:0007669"/>
    <property type="project" value="TreeGrafter"/>
</dbReference>
<dbReference type="InterPro" id="IPR018422">
    <property type="entry name" value="Cation/H_exchanger_CPA1"/>
</dbReference>
<dbReference type="EMBL" id="CP031039">
    <property type="protein sequence ID" value="QDZ21690.1"/>
    <property type="molecule type" value="Genomic_DNA"/>
</dbReference>
<feature type="transmembrane region" description="Helical" evidence="13">
    <location>
        <begin position="518"/>
        <end position="543"/>
    </location>
</feature>
<sequence length="1133" mass="126124">MESFPLNETELSTAAGLCLELAQESRDEVFLVDEGRRWNGLPNTSMLYNTFAELSYKESCAASCESCKTLATYANRVLGDNSRYLTVPGTGQDVVFFFFLALLVGCLTRARWRWADGRWGKAIFTVLHCVDHTILVFLAGAVAQVFVHEFNLRQISNSFHWLININPPELTFYLFLPVLLFDASMRIRWFYFKSLATLIVVFALLVVILNVLLTGVSLQYLVIPLVRAFGIGLQDWNLYHGFLFGSIIASTDPVSVMSAMESNMAPLSFLTLIGGESLLNDGSGYILFEMFLQAGMTYFPNPSVLEIFLDILYSFGLGCVCGSVCGLLLVLIIKSLNEQRASLETCFSLCGAYASFYVSQSLLNASGPVSVSVTGLWMAAAGMSSVSGPVRQDLLSFFQILAFIAESVVFFLSGVMCVSLMQAEASDIQRRSTATLRPTSFLWGSLVPLPIIIVLQVLFRGVWITLLYPFMSRLGLKPLDWRKAVFLNFSALRGGVNIIMSLIVATVPPSELNTDLKFFITIWSVGFTLFSILTSSAVGRLLAWSGLIGVSTFQEAMLQKAKESIRKFVLQLFENFEHDPHLRFADLGRLFDFLMVGFDEREGKEGNAKETMNRVTEDGHDTFFFNAPEDKVAILMRRSFEFHAADEPTTTTSLVFNFKSFGIHSLGQQQRSQFVAVKSSKALQAARQEDSMGAVRIRLLDAMVRGIRRERVMGRVSPYELQVLEQAFDESSHNSSTPLSLSSLTSGPEGSFSQRKRLFGVCVSLHKILSDAMERGKAWIQKHHQFHQELKRELDLIDSKIRSYQILHPGVVEEVTTSRGVRWAKQEISCFISELRDCGSISDQQAESLEAPLRRHYSEHRSWSVKDILEGILFFQVLDRAAKARLVPLFKERRLGKGDKVDLDGSVAVITRGVAARVTGMSRTLVGRGHVLNLCPLTTKEAYAHSNSLRLISIDRELLVEEMLQAQEGEGGRNLRPLDQFHRAAAASVLESTLRLTSAGGQEEDDDDSGDGGEEFDVEMERLDALRGTLVKRLEVSLDAGSSQVEDMRATLQKSKRTKDETFLRLLSDLGRTSVVELADGDSIVQQSPIVLVSGTLTDKKEPSYTDAEFIEHAGRRKLYAVNSAILVVFCPA</sequence>
<dbReference type="GO" id="GO:0098719">
    <property type="term" value="P:sodium ion import across plasma membrane"/>
    <property type="evidence" value="ECO:0007669"/>
    <property type="project" value="TreeGrafter"/>
</dbReference>
<evidence type="ECO:0000256" key="4">
    <source>
        <dbReference type="ARBA" id="ARBA00022692"/>
    </source>
</evidence>
<organism evidence="15 16">
    <name type="scientific">Chloropicon primus</name>
    <dbReference type="NCBI Taxonomy" id="1764295"/>
    <lineage>
        <taxon>Eukaryota</taxon>
        <taxon>Viridiplantae</taxon>
        <taxon>Chlorophyta</taxon>
        <taxon>Chloropicophyceae</taxon>
        <taxon>Chloropicales</taxon>
        <taxon>Chloropicaceae</taxon>
        <taxon>Chloropicon</taxon>
    </lineage>
</organism>
<name>A0A5B8MQN1_9CHLO</name>
<feature type="transmembrane region" description="Helical" evidence="13">
    <location>
        <begin position="195"/>
        <end position="218"/>
    </location>
</feature>
<evidence type="ECO:0000256" key="1">
    <source>
        <dbReference type="ARBA" id="ARBA00004651"/>
    </source>
</evidence>
<feature type="transmembrane region" description="Helical" evidence="13">
    <location>
        <begin position="311"/>
        <end position="333"/>
    </location>
</feature>
<dbReference type="GO" id="GO:0015386">
    <property type="term" value="F:potassium:proton antiporter activity"/>
    <property type="evidence" value="ECO:0007669"/>
    <property type="project" value="TreeGrafter"/>
</dbReference>
<evidence type="ECO:0000256" key="13">
    <source>
        <dbReference type="SAM" id="Phobius"/>
    </source>
</evidence>
<dbReference type="AlphaFoldDB" id="A0A5B8MQN1"/>
<reference evidence="15 16" key="1">
    <citation type="submission" date="2018-07" db="EMBL/GenBank/DDBJ databases">
        <title>The complete nuclear genome of the prasinophyte Chloropicon primus (CCMP1205).</title>
        <authorList>
            <person name="Pombert J.-F."/>
            <person name="Otis C."/>
            <person name="Turmel M."/>
            <person name="Lemieux C."/>
        </authorList>
    </citation>
    <scope>NUCLEOTIDE SEQUENCE [LARGE SCALE GENOMIC DNA]</scope>
    <source>
        <strain evidence="15 16">CCMP1205</strain>
    </source>
</reference>
<evidence type="ECO:0000256" key="10">
    <source>
        <dbReference type="ARBA" id="ARBA00047524"/>
    </source>
</evidence>
<keyword evidence="6" id="KW-0915">Sodium</keyword>
<dbReference type="Proteomes" id="UP000316726">
    <property type="component" value="Chromosome 6"/>
</dbReference>
<proteinExistence type="predicted"/>
<dbReference type="PANTHER" id="PTHR10110">
    <property type="entry name" value="SODIUM/HYDROGEN EXCHANGER"/>
    <property type="match status" value="1"/>
</dbReference>
<feature type="domain" description="Cation/H+ exchanger transmembrane" evidence="14">
    <location>
        <begin position="135"/>
        <end position="530"/>
    </location>
</feature>
<dbReference type="GO" id="GO:0005886">
    <property type="term" value="C:plasma membrane"/>
    <property type="evidence" value="ECO:0007669"/>
    <property type="project" value="UniProtKB-SubCell"/>
</dbReference>
<evidence type="ECO:0000256" key="9">
    <source>
        <dbReference type="ARBA" id="ARBA00023201"/>
    </source>
</evidence>
<evidence type="ECO:0000256" key="3">
    <source>
        <dbReference type="ARBA" id="ARBA00022475"/>
    </source>
</evidence>
<keyword evidence="7" id="KW-0406">Ion transport</keyword>
<evidence type="ECO:0000256" key="6">
    <source>
        <dbReference type="ARBA" id="ARBA00023053"/>
    </source>
</evidence>
<feature type="region of interest" description="Disordered" evidence="12">
    <location>
        <begin position="995"/>
        <end position="1015"/>
    </location>
</feature>
<keyword evidence="2" id="KW-0813">Transport</keyword>
<feature type="transmembrane region" description="Helical" evidence="13">
    <location>
        <begin position="400"/>
        <end position="421"/>
    </location>
</feature>
<keyword evidence="16" id="KW-1185">Reference proteome</keyword>
<evidence type="ECO:0000256" key="12">
    <source>
        <dbReference type="SAM" id="MobiDB-lite"/>
    </source>
</evidence>
<dbReference type="Gene3D" id="6.10.140.1330">
    <property type="match status" value="1"/>
</dbReference>
<evidence type="ECO:0000256" key="11">
    <source>
        <dbReference type="ARBA" id="ARBA00047912"/>
    </source>
</evidence>
<evidence type="ECO:0000313" key="15">
    <source>
        <dbReference type="EMBL" id="QDZ21690.1"/>
    </source>
</evidence>
<evidence type="ECO:0000313" key="16">
    <source>
        <dbReference type="Proteomes" id="UP000316726"/>
    </source>
</evidence>
<accession>A0A5B8MQN1</accession>
<evidence type="ECO:0000259" key="14">
    <source>
        <dbReference type="Pfam" id="PF00999"/>
    </source>
</evidence>
<keyword evidence="8 13" id="KW-0472">Membrane</keyword>
<feature type="transmembrane region" description="Helical" evidence="13">
    <location>
        <begin position="122"/>
        <end position="147"/>
    </location>
</feature>
<evidence type="ECO:0000256" key="2">
    <source>
        <dbReference type="ARBA" id="ARBA00022448"/>
    </source>
</evidence>
<dbReference type="GO" id="GO:0015385">
    <property type="term" value="F:sodium:proton antiporter activity"/>
    <property type="evidence" value="ECO:0007669"/>
    <property type="project" value="InterPro"/>
</dbReference>
<protein>
    <submittedName>
        <fullName evidence="15">Sodium/hydrogen exchanger</fullName>
    </submittedName>
</protein>
<dbReference type="OrthoDB" id="441412at2759"/>
<comment type="subcellular location">
    <subcellularLocation>
        <location evidence="1">Cell membrane</location>
        <topology evidence="1">Multi-pass membrane protein</topology>
    </subcellularLocation>
</comment>
<evidence type="ECO:0000256" key="8">
    <source>
        <dbReference type="ARBA" id="ARBA00023136"/>
    </source>
</evidence>
<feature type="transmembrane region" description="Helical" evidence="13">
    <location>
        <begin position="484"/>
        <end position="506"/>
    </location>
</feature>
<dbReference type="Pfam" id="PF00999">
    <property type="entry name" value="Na_H_Exchanger"/>
    <property type="match status" value="1"/>
</dbReference>
<feature type="transmembrane region" description="Helical" evidence="13">
    <location>
        <begin position="369"/>
        <end position="388"/>
    </location>
</feature>
<keyword evidence="4 13" id="KW-0812">Transmembrane</keyword>
<gene>
    <name evidence="15" type="ORF">A3770_06p42080</name>
</gene>
<dbReference type="InterPro" id="IPR006153">
    <property type="entry name" value="Cation/H_exchanger_TM"/>
</dbReference>
<dbReference type="STRING" id="1764295.A0A5B8MQN1"/>
<comment type="catalytic activity">
    <reaction evidence="11">
        <text>K(+)(in) + H(+)(out) = K(+)(out) + H(+)(in)</text>
        <dbReference type="Rhea" id="RHEA:29467"/>
        <dbReference type="ChEBI" id="CHEBI:15378"/>
        <dbReference type="ChEBI" id="CHEBI:29103"/>
    </reaction>
</comment>
<feature type="transmembrane region" description="Helical" evidence="13">
    <location>
        <begin position="94"/>
        <end position="110"/>
    </location>
</feature>
<keyword evidence="3" id="KW-1003">Cell membrane</keyword>
<feature type="transmembrane region" description="Helical" evidence="13">
    <location>
        <begin position="441"/>
        <end position="463"/>
    </location>
</feature>
<keyword evidence="9" id="KW-0739">Sodium transport</keyword>
<feature type="compositionally biased region" description="Acidic residues" evidence="12">
    <location>
        <begin position="1002"/>
        <end position="1015"/>
    </location>
</feature>
<feature type="transmembrane region" description="Helical" evidence="13">
    <location>
        <begin position="159"/>
        <end position="183"/>
    </location>
</feature>
<evidence type="ECO:0000256" key="7">
    <source>
        <dbReference type="ARBA" id="ARBA00023065"/>
    </source>
</evidence>
<evidence type="ECO:0000256" key="5">
    <source>
        <dbReference type="ARBA" id="ARBA00022989"/>
    </source>
</evidence>
<keyword evidence="5 13" id="KW-1133">Transmembrane helix</keyword>
<dbReference type="PANTHER" id="PTHR10110:SF86">
    <property type="entry name" value="SODIUM_HYDROGEN EXCHANGER 7"/>
    <property type="match status" value="1"/>
</dbReference>
<comment type="catalytic activity">
    <reaction evidence="10">
        <text>Na(+)(in) + H(+)(out) = Na(+)(out) + H(+)(in)</text>
        <dbReference type="Rhea" id="RHEA:29419"/>
        <dbReference type="ChEBI" id="CHEBI:15378"/>
        <dbReference type="ChEBI" id="CHEBI:29101"/>
    </reaction>
</comment>